<dbReference type="Pfam" id="PF03281">
    <property type="entry name" value="Mab-21"/>
    <property type="match status" value="1"/>
</dbReference>
<comment type="similarity">
    <text evidence="1">Belongs to the mab-21 family.</text>
</comment>
<proteinExistence type="inferred from homology"/>
<evidence type="ECO:0000259" key="2">
    <source>
        <dbReference type="Pfam" id="PF03281"/>
    </source>
</evidence>
<evidence type="ECO:0000313" key="5">
    <source>
        <dbReference type="Proteomes" id="UP001186944"/>
    </source>
</evidence>
<dbReference type="Gene3D" id="1.10.1410.40">
    <property type="match status" value="1"/>
</dbReference>
<accession>A0AA88YIS9</accession>
<dbReference type="Pfam" id="PF20266">
    <property type="entry name" value="Mab-21_C"/>
    <property type="match status" value="1"/>
</dbReference>
<dbReference type="InterPro" id="IPR046903">
    <property type="entry name" value="Mab-21-like_nuc_Trfase"/>
</dbReference>
<feature type="domain" description="Mab-21-like nucleotidyltransferase" evidence="2">
    <location>
        <begin position="112"/>
        <end position="193"/>
    </location>
</feature>
<dbReference type="PANTHER" id="PTHR10656:SF69">
    <property type="entry name" value="MAB-21-LIKE HHH_H2TH-LIKE DOMAIN-CONTAINING PROTEIN"/>
    <property type="match status" value="1"/>
</dbReference>
<evidence type="ECO:0000259" key="3">
    <source>
        <dbReference type="Pfam" id="PF20266"/>
    </source>
</evidence>
<comment type="caution">
    <text evidence="4">The sequence shown here is derived from an EMBL/GenBank/DDBJ whole genome shotgun (WGS) entry which is preliminary data.</text>
</comment>
<feature type="domain" description="Mab-21-like HhH/H2TH-like" evidence="3">
    <location>
        <begin position="205"/>
        <end position="280"/>
    </location>
</feature>
<keyword evidence="5" id="KW-1185">Reference proteome</keyword>
<dbReference type="Proteomes" id="UP001186944">
    <property type="component" value="Unassembled WGS sequence"/>
</dbReference>
<dbReference type="InterPro" id="IPR024810">
    <property type="entry name" value="MAB21L/cGLR"/>
</dbReference>
<gene>
    <name evidence="4" type="ORF">FSP39_015889</name>
</gene>
<dbReference type="AlphaFoldDB" id="A0AA88YIS9"/>
<dbReference type="PANTHER" id="PTHR10656">
    <property type="entry name" value="CELL FATE DETERMINING PROTEIN MAB21-RELATED"/>
    <property type="match status" value="1"/>
</dbReference>
<dbReference type="InterPro" id="IPR011990">
    <property type="entry name" value="TPR-like_helical_dom_sf"/>
</dbReference>
<evidence type="ECO:0000256" key="1">
    <source>
        <dbReference type="ARBA" id="ARBA00008307"/>
    </source>
</evidence>
<evidence type="ECO:0000313" key="4">
    <source>
        <dbReference type="EMBL" id="KAK3100183.1"/>
    </source>
</evidence>
<dbReference type="InterPro" id="IPR046906">
    <property type="entry name" value="Mab-21_HhH/H2TH-like"/>
</dbReference>
<dbReference type="EMBL" id="VSWD01000006">
    <property type="protein sequence ID" value="KAK3100183.1"/>
    <property type="molecule type" value="Genomic_DNA"/>
</dbReference>
<dbReference type="SUPFAM" id="SSF48452">
    <property type="entry name" value="TPR-like"/>
    <property type="match status" value="1"/>
</dbReference>
<protein>
    <recommendedName>
        <fullName evidence="6">Mab-21-like HhH/H2TH-like domain-containing protein</fullName>
    </recommendedName>
</protein>
<organism evidence="4 5">
    <name type="scientific">Pinctada imbricata</name>
    <name type="common">Atlantic pearl-oyster</name>
    <name type="synonym">Pinctada martensii</name>
    <dbReference type="NCBI Taxonomy" id="66713"/>
    <lineage>
        <taxon>Eukaryota</taxon>
        <taxon>Metazoa</taxon>
        <taxon>Spiralia</taxon>
        <taxon>Lophotrochozoa</taxon>
        <taxon>Mollusca</taxon>
        <taxon>Bivalvia</taxon>
        <taxon>Autobranchia</taxon>
        <taxon>Pteriomorphia</taxon>
        <taxon>Pterioida</taxon>
        <taxon>Pterioidea</taxon>
        <taxon>Pteriidae</taxon>
        <taxon>Pinctada</taxon>
    </lineage>
</organism>
<reference evidence="4" key="1">
    <citation type="submission" date="2019-08" db="EMBL/GenBank/DDBJ databases">
        <title>The improved chromosome-level genome for the pearl oyster Pinctada fucata martensii using PacBio sequencing and Hi-C.</title>
        <authorList>
            <person name="Zheng Z."/>
        </authorList>
    </citation>
    <scope>NUCLEOTIDE SEQUENCE</scope>
    <source>
        <strain evidence="4">ZZ-2019</strain>
        <tissue evidence="4">Adductor muscle</tissue>
    </source>
</reference>
<sequence length="631" mass="73736">MVTFQMSGSCVEGFDLDTSDYDLMAIVKMFTVHDPTQEYNTDDQSVILLFKENTRPMYSRLYLPNMLNPSQRIHCTEQIYNTFYTKQNGKLYLSSSKIRAFVCEMNHFKANNRCVSTQDGNVDHVIAIPSYTWPYEAAGCLNRILRHGWPSLNVIRDMVQDGCLFVPIGCKTSPYEDIEWRMSFSLAEKRLVHSMNHTQFLTYALLKILLKEVIEEESDIKGLLCSHYMKTLVFWEIIDTNIPWIPSLLLQHSWNCFRRLLSWIKNGYCPNFFVPENNMFFPRIHGRDKLTLMHFLCRIYGDGYLILLKIPSFRNGVERCGNIPRQTMNIGVRRSVIMKKFINLFGAHIKSNSNEMSEGLESLQSDLFSELSHFMNMCNLNLSCFRKLCIQGSNMRGNRKRYEQEKAMFRILRASSPDCVQSNIFLAIYFYKCKRYETCVCLLHKLMKKINDKEIIYSWAFDVNKYASLGGDVFSVMSGMHRCIASYIPLDSETSIPEISAECKKTEHDIKEVQLFSPLVLTHFLLFLCHFRDGYITEAYVHLTNLKYDLQNDNEYHIPFSTTPISWEILGVCQEIIGDYQNALVSFDKCEECLGVEFELHSLQFIILQNVIEERRRRIYDLLSKRGTKHR</sequence>
<name>A0AA88YIS9_PINIB</name>
<evidence type="ECO:0008006" key="6">
    <source>
        <dbReference type="Google" id="ProtNLM"/>
    </source>
</evidence>
<dbReference type="SMART" id="SM01265">
    <property type="entry name" value="Mab-21"/>
    <property type="match status" value="1"/>
</dbReference>